<evidence type="ECO:0000259" key="1">
    <source>
        <dbReference type="PROSITE" id="PS50164"/>
    </source>
</evidence>
<dbReference type="PROSITE" id="PS50164">
    <property type="entry name" value="GIY_YIG"/>
    <property type="match status" value="1"/>
</dbReference>
<reference evidence="2" key="1">
    <citation type="submission" date="2019-08" db="EMBL/GenBank/DDBJ databases">
        <authorList>
            <person name="Kucharzyk K."/>
            <person name="Murdoch R.W."/>
            <person name="Higgins S."/>
            <person name="Loffler F."/>
        </authorList>
    </citation>
    <scope>NUCLEOTIDE SEQUENCE</scope>
</reference>
<dbReference type="Gene3D" id="3.90.1150.30">
    <property type="match status" value="1"/>
</dbReference>
<feature type="domain" description="GIY-YIG" evidence="1">
    <location>
        <begin position="75"/>
        <end position="150"/>
    </location>
</feature>
<organism evidence="2">
    <name type="scientific">bioreactor metagenome</name>
    <dbReference type="NCBI Taxonomy" id="1076179"/>
    <lineage>
        <taxon>unclassified sequences</taxon>
        <taxon>metagenomes</taxon>
        <taxon>ecological metagenomes</taxon>
    </lineage>
</organism>
<dbReference type="PANTHER" id="PTHR34477">
    <property type="entry name" value="UPF0213 PROTEIN YHBQ"/>
    <property type="match status" value="1"/>
</dbReference>
<protein>
    <recommendedName>
        <fullName evidence="1">GIY-YIG domain-containing protein</fullName>
    </recommendedName>
</protein>
<sequence length="157" mass="17310">MQADFLRKVYPGVQPAYHMNKQHWNSVYPDTLPEEELRAMLDDSYRLTQPAAQKQRAAAPKAATAKKAAAPAKEKQWQVYLLRCADDTLYTGIALDVAKRAAAHNAGRGAKYTRSRRPVTVLYTESCTGKSAALQREAAIKKLPRAQKLALANGAAQ</sequence>
<dbReference type="EMBL" id="VSSQ01050124">
    <property type="protein sequence ID" value="MPN04191.1"/>
    <property type="molecule type" value="Genomic_DNA"/>
</dbReference>
<dbReference type="SUPFAM" id="SSF142906">
    <property type="entry name" value="YjbR-like"/>
    <property type="match status" value="1"/>
</dbReference>
<dbReference type="InterPro" id="IPR000305">
    <property type="entry name" value="GIY-YIG_endonuc"/>
</dbReference>
<accession>A0A645EQ94</accession>
<dbReference type="Gene3D" id="3.40.1440.10">
    <property type="entry name" value="GIY-YIG endonuclease"/>
    <property type="match status" value="1"/>
</dbReference>
<dbReference type="SUPFAM" id="SSF82771">
    <property type="entry name" value="GIY-YIG endonuclease"/>
    <property type="match status" value="1"/>
</dbReference>
<dbReference type="Pfam" id="PF01541">
    <property type="entry name" value="GIY-YIG"/>
    <property type="match status" value="1"/>
</dbReference>
<dbReference type="AlphaFoldDB" id="A0A645EQ94"/>
<proteinExistence type="predicted"/>
<dbReference type="InterPro" id="IPR050190">
    <property type="entry name" value="UPF0213_domain"/>
</dbReference>
<dbReference type="InterPro" id="IPR058532">
    <property type="entry name" value="YjbR/MT2646/Rv2570-like"/>
</dbReference>
<name>A0A645EQ94_9ZZZZ</name>
<dbReference type="CDD" id="cd10456">
    <property type="entry name" value="GIY-YIG_UPF0213"/>
    <property type="match status" value="1"/>
</dbReference>
<dbReference type="Pfam" id="PF04237">
    <property type="entry name" value="YjbR"/>
    <property type="match status" value="1"/>
</dbReference>
<dbReference type="InterPro" id="IPR035901">
    <property type="entry name" value="GIY-YIG_endonuc_sf"/>
</dbReference>
<dbReference type="PANTHER" id="PTHR34477:SF1">
    <property type="entry name" value="UPF0213 PROTEIN YHBQ"/>
    <property type="match status" value="1"/>
</dbReference>
<comment type="caution">
    <text evidence="2">The sequence shown here is derived from an EMBL/GenBank/DDBJ whole genome shotgun (WGS) entry which is preliminary data.</text>
</comment>
<dbReference type="InterPro" id="IPR038056">
    <property type="entry name" value="YjbR-like_sf"/>
</dbReference>
<gene>
    <name evidence="2" type="ORF">SDC9_151427</name>
</gene>
<evidence type="ECO:0000313" key="2">
    <source>
        <dbReference type="EMBL" id="MPN04191.1"/>
    </source>
</evidence>